<evidence type="ECO:0008006" key="3">
    <source>
        <dbReference type="Google" id="ProtNLM"/>
    </source>
</evidence>
<dbReference type="InterPro" id="IPR011044">
    <property type="entry name" value="Quino_amine_DH_bsu"/>
</dbReference>
<keyword evidence="2" id="KW-1185">Reference proteome</keyword>
<dbReference type="OrthoDB" id="5241253at2"/>
<accession>A0A4R1CIH2</accession>
<dbReference type="EMBL" id="SJZJ01000002">
    <property type="protein sequence ID" value="TCJ30811.1"/>
    <property type="molecule type" value="Genomic_DNA"/>
</dbReference>
<organism evidence="1 2">
    <name type="scientific">Nocardioides jejuensis</name>
    <dbReference type="NCBI Taxonomy" id="2502782"/>
    <lineage>
        <taxon>Bacteria</taxon>
        <taxon>Bacillati</taxon>
        <taxon>Actinomycetota</taxon>
        <taxon>Actinomycetes</taxon>
        <taxon>Propionibacteriales</taxon>
        <taxon>Nocardioidaceae</taxon>
        <taxon>Nocardioides</taxon>
    </lineage>
</organism>
<proteinExistence type="predicted"/>
<evidence type="ECO:0000313" key="1">
    <source>
        <dbReference type="EMBL" id="TCJ30811.1"/>
    </source>
</evidence>
<dbReference type="SUPFAM" id="SSF50969">
    <property type="entry name" value="YVTN repeat-like/Quinoprotein amine dehydrogenase"/>
    <property type="match status" value="1"/>
</dbReference>
<reference evidence="1 2" key="1">
    <citation type="submission" date="2019-03" db="EMBL/GenBank/DDBJ databases">
        <authorList>
            <person name="Kim M.K.M."/>
        </authorList>
    </citation>
    <scope>NUCLEOTIDE SEQUENCE [LARGE SCALE GENOMIC DNA]</scope>
    <source>
        <strain evidence="1 2">18JY15-6</strain>
    </source>
</reference>
<dbReference type="InterPro" id="IPR015943">
    <property type="entry name" value="WD40/YVTN_repeat-like_dom_sf"/>
</dbReference>
<sequence>MDHRNAVRRLIAPVVVALGLGTLGVAGVSQGADDAWPAATPKAVCGPGSLPETSWQGRVPQADYDSGRAAQGYFCNTKQVAHQGSSGGFKVQRYTDPSGHTCAFYDSTLVAGRDILSNTLNGSGLGVQVLDMSNPAAPVKTASLVTPAMLSPHETLLVNPARGLLVAVMGTLATLPGVMDVYDVKTDCRHPKLLSTSPMGILGHESGFAPDGKTFWSAGIAGTLAAIDLTNPRTPKLLKLQTGVVYHGVRLSPDGRTMYVANIGSPSATGISGGGLRILDVSQVQDRVRNPQIKTLSSLTWRELSIPQVAEPFTKNGRKYVMEVDEFIDLFSLKGLTSMKTAPVGAARIIDVTDPVHPKIISNLRLEAQQPERRDAEWSDPGASFPAQGYAAHYCSIPRTNAPKLVGCSMILSGLRLFDISDLAHPKEAAYFNRPLTKAKGAVILPPAIGSWAMSAPAYDAARGQVWYTDGNSGFYVVQLTNGTAALLK</sequence>
<dbReference type="AlphaFoldDB" id="A0A4R1CIH2"/>
<name>A0A4R1CIH2_9ACTN</name>
<evidence type="ECO:0000313" key="2">
    <source>
        <dbReference type="Proteomes" id="UP000295453"/>
    </source>
</evidence>
<dbReference type="RefSeq" id="WP_131581410.1">
    <property type="nucleotide sequence ID" value="NZ_SJZJ01000002.1"/>
</dbReference>
<dbReference type="Proteomes" id="UP000295453">
    <property type="component" value="Unassembled WGS sequence"/>
</dbReference>
<gene>
    <name evidence="1" type="ORF">EPD65_01880</name>
</gene>
<comment type="caution">
    <text evidence="1">The sequence shown here is derived from an EMBL/GenBank/DDBJ whole genome shotgun (WGS) entry which is preliminary data.</text>
</comment>
<dbReference type="Gene3D" id="2.130.10.10">
    <property type="entry name" value="YVTN repeat-like/Quinoprotein amine dehydrogenase"/>
    <property type="match status" value="1"/>
</dbReference>
<protein>
    <recommendedName>
        <fullName evidence="3">LVIVD repeat-containing protein</fullName>
    </recommendedName>
</protein>